<evidence type="ECO:0000256" key="2">
    <source>
        <dbReference type="ARBA" id="ARBA00009045"/>
    </source>
</evidence>
<dbReference type="Pfam" id="PF01694">
    <property type="entry name" value="Rhomboid"/>
    <property type="match status" value="1"/>
</dbReference>
<feature type="transmembrane region" description="Helical" evidence="8">
    <location>
        <begin position="160"/>
        <end position="179"/>
    </location>
</feature>
<dbReference type="AlphaFoldDB" id="A0A0N5D190"/>
<proteinExistence type="inferred from homology"/>
<dbReference type="WBParaSite" id="TCLT_0000660901-mRNA-1">
    <property type="protein sequence ID" value="TCLT_0000660901-mRNA-1"/>
    <property type="gene ID" value="TCLT_0000660901"/>
</dbReference>
<dbReference type="PROSITE" id="PS50222">
    <property type="entry name" value="EF_HAND_2"/>
    <property type="match status" value="1"/>
</dbReference>
<dbReference type="SUPFAM" id="SSF144091">
    <property type="entry name" value="Rhomboid-like"/>
    <property type="match status" value="1"/>
</dbReference>
<keyword evidence="3 8" id="KW-0812">Transmembrane</keyword>
<feature type="transmembrane region" description="Helical" evidence="8">
    <location>
        <begin position="216"/>
        <end position="234"/>
    </location>
</feature>
<name>A0A0N5D190_THECL</name>
<dbReference type="GO" id="GO:0004252">
    <property type="term" value="F:serine-type endopeptidase activity"/>
    <property type="evidence" value="ECO:0007669"/>
    <property type="project" value="UniProtKB-UniRule"/>
</dbReference>
<comment type="subcellular location">
    <subcellularLocation>
        <location evidence="1">Membrane</location>
        <topology evidence="1">Multi-pass membrane protein</topology>
    </subcellularLocation>
</comment>
<dbReference type="PANTHER" id="PTHR45840:SF2">
    <property type="entry name" value="PROTEIN RHOMBOID-RELATED"/>
    <property type="match status" value="1"/>
</dbReference>
<feature type="transmembrane region" description="Helical" evidence="8">
    <location>
        <begin position="137"/>
        <end position="154"/>
    </location>
</feature>
<feature type="active site" description="Nucleophile" evidence="7">
    <location>
        <position position="191"/>
    </location>
</feature>
<evidence type="ECO:0000256" key="8">
    <source>
        <dbReference type="SAM" id="Phobius"/>
    </source>
</evidence>
<dbReference type="InterPro" id="IPR017213">
    <property type="entry name" value="Peptidase_S54_rhomboid_met"/>
</dbReference>
<evidence type="ECO:0000256" key="7">
    <source>
        <dbReference type="PIRSR" id="PIRSR037470-50"/>
    </source>
</evidence>
<feature type="transmembrane region" description="Helical" evidence="8">
    <location>
        <begin position="246"/>
        <end position="265"/>
    </location>
</feature>
<dbReference type="OMA" id="ELVHKMW"/>
<evidence type="ECO:0000256" key="4">
    <source>
        <dbReference type="ARBA" id="ARBA00022989"/>
    </source>
</evidence>
<dbReference type="Gene3D" id="1.20.1540.10">
    <property type="entry name" value="Rhomboid-like"/>
    <property type="match status" value="1"/>
</dbReference>
<feature type="transmembrane region" description="Helical" evidence="8">
    <location>
        <begin position="186"/>
        <end position="210"/>
    </location>
</feature>
<dbReference type="InterPro" id="IPR051739">
    <property type="entry name" value="Rhomboid_IM_Serine_Proteases"/>
</dbReference>
<accession>A0A0N5D190</accession>
<reference evidence="10" key="1">
    <citation type="submission" date="2017-02" db="UniProtKB">
        <authorList>
            <consortium name="WormBaseParasite"/>
        </authorList>
    </citation>
    <scope>IDENTIFICATION</scope>
</reference>
<organism evidence="10">
    <name type="scientific">Thelazia callipaeda</name>
    <name type="common">Oriental eyeworm</name>
    <name type="synonym">Parasitic nematode</name>
    <dbReference type="NCBI Taxonomy" id="103827"/>
    <lineage>
        <taxon>Eukaryota</taxon>
        <taxon>Metazoa</taxon>
        <taxon>Ecdysozoa</taxon>
        <taxon>Nematoda</taxon>
        <taxon>Chromadorea</taxon>
        <taxon>Rhabditida</taxon>
        <taxon>Spirurina</taxon>
        <taxon>Spiruromorpha</taxon>
        <taxon>Thelazioidea</taxon>
        <taxon>Thelaziidae</taxon>
        <taxon>Thelazia</taxon>
    </lineage>
</organism>
<dbReference type="InterPro" id="IPR022764">
    <property type="entry name" value="Peptidase_S54_rhomboid_dom"/>
</dbReference>
<dbReference type="PIRSF" id="PIRSF037470">
    <property type="entry name" value="Rhomboid"/>
    <property type="match status" value="1"/>
</dbReference>
<evidence type="ECO:0000313" key="10">
    <source>
        <dbReference type="WBParaSite" id="TCLT_0000660901-mRNA-1"/>
    </source>
</evidence>
<sequence>LTDKQIRLLLKEADKNHDLVLDLNEFSQLVTSANAQKSKLRKLMYSVADTIIAKTDRPTIHTYIDEYNCIPPPVFILSISLLQIATFVYYTYGRPESLLTYCAGCWVDGSVGPLLFAPPLRHQAWRFISYQFIHQGMLHLLPNIIFQLLIGIPLELVHKMWRVAIIYLLAVFLGALLQYTLDSSVFLIGCSAGVYALIGAHFSNLIINWHEMPYRLFRLLTISTYVVLDIASTIYRRLQSDACDRISYTAHIAGAVTGILMGIIILHNLKVLYWERILMIISLFLFATIFVFLIAMAIFMNPSSKPIWNTENCRYEANILDVDELYTDFREY</sequence>
<evidence type="ECO:0000259" key="9">
    <source>
        <dbReference type="PROSITE" id="PS50222"/>
    </source>
</evidence>
<dbReference type="GO" id="GO:0005509">
    <property type="term" value="F:calcium ion binding"/>
    <property type="evidence" value="ECO:0007669"/>
    <property type="project" value="InterPro"/>
</dbReference>
<evidence type="ECO:0000256" key="1">
    <source>
        <dbReference type="ARBA" id="ARBA00004141"/>
    </source>
</evidence>
<evidence type="ECO:0000256" key="6">
    <source>
        <dbReference type="PIRNR" id="PIRNR037470"/>
    </source>
</evidence>
<keyword evidence="4 8" id="KW-1133">Transmembrane helix</keyword>
<feature type="active site" evidence="7">
    <location>
        <position position="251"/>
    </location>
</feature>
<evidence type="ECO:0000256" key="3">
    <source>
        <dbReference type="ARBA" id="ARBA00022692"/>
    </source>
</evidence>
<feature type="transmembrane region" description="Helical" evidence="8">
    <location>
        <begin position="277"/>
        <end position="299"/>
    </location>
</feature>
<comment type="similarity">
    <text evidence="2 6">Belongs to the peptidase S54 family.</text>
</comment>
<dbReference type="InterPro" id="IPR035952">
    <property type="entry name" value="Rhomboid-like_sf"/>
</dbReference>
<evidence type="ECO:0000256" key="5">
    <source>
        <dbReference type="ARBA" id="ARBA00023136"/>
    </source>
</evidence>
<keyword evidence="5 8" id="KW-0472">Membrane</keyword>
<dbReference type="GO" id="GO:0016020">
    <property type="term" value="C:membrane"/>
    <property type="evidence" value="ECO:0007669"/>
    <property type="project" value="UniProtKB-SubCell"/>
</dbReference>
<dbReference type="InterPro" id="IPR002048">
    <property type="entry name" value="EF_hand_dom"/>
</dbReference>
<feature type="transmembrane region" description="Helical" evidence="8">
    <location>
        <begin position="98"/>
        <end position="116"/>
    </location>
</feature>
<feature type="transmembrane region" description="Helical" evidence="8">
    <location>
        <begin position="74"/>
        <end position="92"/>
    </location>
</feature>
<protein>
    <submittedName>
        <fullName evidence="10">Rhomboid protease</fullName>
    </submittedName>
</protein>
<feature type="domain" description="EF-hand" evidence="9">
    <location>
        <begin position="1"/>
        <end position="36"/>
    </location>
</feature>
<dbReference type="PANTHER" id="PTHR45840">
    <property type="entry name" value="RHOMBOID-RELATED PROTEIN"/>
    <property type="match status" value="1"/>
</dbReference>